<feature type="domain" description="PLD phosphodiesterase" evidence="14">
    <location>
        <begin position="221"/>
        <end position="248"/>
    </location>
</feature>
<dbReference type="InterPro" id="IPR030874">
    <property type="entry name" value="Cardiolipin_synth_Firmi"/>
</dbReference>
<dbReference type="HAMAP" id="MF_01916">
    <property type="entry name" value="Cardiolipin_synth_Cls"/>
    <property type="match status" value="1"/>
</dbReference>
<gene>
    <name evidence="15" type="primary">cls</name>
    <name evidence="15" type="ORF">ACFSQ0_11240</name>
</gene>
<feature type="domain" description="PLD phosphodiesterase" evidence="14">
    <location>
        <begin position="398"/>
        <end position="425"/>
    </location>
</feature>
<feature type="transmembrane region" description="Helical" evidence="12">
    <location>
        <begin position="9"/>
        <end position="29"/>
    </location>
</feature>
<proteinExistence type="inferred from homology"/>
<dbReference type="PROSITE" id="PS50035">
    <property type="entry name" value="PLD"/>
    <property type="match status" value="2"/>
</dbReference>
<dbReference type="RefSeq" id="WP_379048298.1">
    <property type="nucleotide sequence ID" value="NZ_JBHULZ010000041.1"/>
</dbReference>
<dbReference type="CDD" id="cd09110">
    <property type="entry name" value="PLDc_CLS_1"/>
    <property type="match status" value="1"/>
</dbReference>
<dbReference type="Pfam" id="PF13091">
    <property type="entry name" value="PLDc_2"/>
    <property type="match status" value="2"/>
</dbReference>
<evidence type="ECO:0000256" key="12">
    <source>
        <dbReference type="HAMAP-Rule" id="MF_01916"/>
    </source>
</evidence>
<evidence type="ECO:0000256" key="11">
    <source>
        <dbReference type="ARBA" id="ARBA00023264"/>
    </source>
</evidence>
<keyword evidence="8 12" id="KW-0443">Lipid metabolism</keyword>
<feature type="active site" evidence="12">
    <location>
        <position position="403"/>
    </location>
</feature>
<evidence type="ECO:0000256" key="7">
    <source>
        <dbReference type="ARBA" id="ARBA00022989"/>
    </source>
</evidence>
<comment type="similarity">
    <text evidence="12">Belongs to the phospholipase D family. Cardiolipin synthase subfamily.</text>
</comment>
<evidence type="ECO:0000256" key="5">
    <source>
        <dbReference type="ARBA" id="ARBA00022692"/>
    </source>
</evidence>
<feature type="transmembrane region" description="Helical" evidence="12">
    <location>
        <begin position="41"/>
        <end position="59"/>
    </location>
</feature>
<reference evidence="16" key="1">
    <citation type="journal article" date="2019" name="Int. J. Syst. Evol. Microbiol.">
        <title>The Global Catalogue of Microorganisms (GCM) 10K type strain sequencing project: providing services to taxonomists for standard genome sequencing and annotation.</title>
        <authorList>
            <consortium name="The Broad Institute Genomics Platform"/>
            <consortium name="The Broad Institute Genome Sequencing Center for Infectious Disease"/>
            <person name="Wu L."/>
            <person name="Ma J."/>
        </authorList>
    </citation>
    <scope>NUCLEOTIDE SEQUENCE [LARGE SCALE GENOMIC DNA]</scope>
    <source>
        <strain evidence="16">KCTC 42255</strain>
    </source>
</reference>
<keyword evidence="4 12" id="KW-0808">Transferase</keyword>
<evidence type="ECO:0000313" key="16">
    <source>
        <dbReference type="Proteomes" id="UP001597357"/>
    </source>
</evidence>
<evidence type="ECO:0000256" key="2">
    <source>
        <dbReference type="ARBA" id="ARBA00022475"/>
    </source>
</evidence>
<dbReference type="EC" id="2.7.8.-" evidence="12 13"/>
<organism evidence="15 16">
    <name type="scientific">Mesonia sediminis</name>
    <dbReference type="NCBI Taxonomy" id="1703946"/>
    <lineage>
        <taxon>Bacteria</taxon>
        <taxon>Pseudomonadati</taxon>
        <taxon>Bacteroidota</taxon>
        <taxon>Flavobacteriia</taxon>
        <taxon>Flavobacteriales</taxon>
        <taxon>Flavobacteriaceae</taxon>
        <taxon>Mesonia</taxon>
    </lineage>
</organism>
<protein>
    <recommendedName>
        <fullName evidence="12 13">Cardiolipin synthase</fullName>
        <shortName evidence="12">CL synthase</shortName>
        <ecNumber evidence="12 13">2.7.8.-</ecNumber>
    </recommendedName>
</protein>
<feature type="active site" evidence="12">
    <location>
        <position position="233"/>
    </location>
</feature>
<evidence type="ECO:0000259" key="14">
    <source>
        <dbReference type="PROSITE" id="PS50035"/>
    </source>
</evidence>
<dbReference type="SMART" id="SM00155">
    <property type="entry name" value="PLDc"/>
    <property type="match status" value="2"/>
</dbReference>
<comment type="function">
    <text evidence="12">Catalyzes the reversible phosphatidyl group transfer from one phosphatidylglycerol molecule to another to form cardiolipin (CL) (diphosphatidylglycerol) and glycerol.</text>
</comment>
<comment type="subcellular location">
    <subcellularLocation>
        <location evidence="1 12">Cell membrane</location>
        <topology evidence="1 12">Multi-pass membrane protein</topology>
    </subcellularLocation>
</comment>
<evidence type="ECO:0000256" key="6">
    <source>
        <dbReference type="ARBA" id="ARBA00022737"/>
    </source>
</evidence>
<dbReference type="InterPro" id="IPR025202">
    <property type="entry name" value="PLD-like_dom"/>
</dbReference>
<dbReference type="NCBIfam" id="TIGR04265">
    <property type="entry name" value="bac_cardiolipin"/>
    <property type="match status" value="1"/>
</dbReference>
<keyword evidence="2 12" id="KW-1003">Cell membrane</keyword>
<comment type="catalytic activity">
    <reaction evidence="12">
        <text>2 a 1,2-diacyl-sn-glycero-3-phospho-(1'-sn-glycerol) = a cardiolipin + glycerol</text>
        <dbReference type="Rhea" id="RHEA:31451"/>
        <dbReference type="ChEBI" id="CHEBI:17754"/>
        <dbReference type="ChEBI" id="CHEBI:62237"/>
        <dbReference type="ChEBI" id="CHEBI:64716"/>
    </reaction>
</comment>
<evidence type="ECO:0000256" key="1">
    <source>
        <dbReference type="ARBA" id="ARBA00004651"/>
    </source>
</evidence>
<dbReference type="InterPro" id="IPR027379">
    <property type="entry name" value="CLS_N"/>
</dbReference>
<evidence type="ECO:0000256" key="9">
    <source>
        <dbReference type="ARBA" id="ARBA00023136"/>
    </source>
</evidence>
<keyword evidence="6" id="KW-0677">Repeat</keyword>
<evidence type="ECO:0000256" key="4">
    <source>
        <dbReference type="ARBA" id="ARBA00022679"/>
    </source>
</evidence>
<keyword evidence="7 12" id="KW-1133">Transmembrane helix</keyword>
<evidence type="ECO:0000256" key="8">
    <source>
        <dbReference type="ARBA" id="ARBA00023098"/>
    </source>
</evidence>
<feature type="active site" evidence="12">
    <location>
        <position position="226"/>
    </location>
</feature>
<evidence type="ECO:0000313" key="15">
    <source>
        <dbReference type="EMBL" id="MFD2698567.1"/>
    </source>
</evidence>
<keyword evidence="11 12" id="KW-1208">Phospholipid metabolism</keyword>
<dbReference type="InterPro" id="IPR001736">
    <property type="entry name" value="PLipase_D/transphosphatidylase"/>
</dbReference>
<sequence length="485" mass="56011">MIDFISNNWLISLLILNYLLAIGTAFFVIRNNGNPVSTLSYVLGLLLFPFVGLLVYLFFGQEYRKDKMFKRQGVFNHKIIKKWEKKLLVDEESLEKYEESFLEQYSAVVGLVQNTQRKPLTFGNDVRLLNNGDEKFEALFDALRKAQRFIHLEYYIFGQGEIGRQLLDLLCERAQEGVAVKVIYDYVGSQLASRDKKRLEEAGVEIYPFMPVWFPNLTRKLNYRDHRKLCVIDGSIGFVGGINVSDEYVNSLNDSFWRDIHLRLEGNVVKSLHAHFLLNWNFVTGSKEISIAEDYFPKVKDCGEIAMQIVASGPDSDSPHIMRALFTAINQARESILITTPYFIPNEPMLVALKTAAARGVDIQLMCPRDGDSWAAKYATHSYFRDILASGIRIFHYCKGMLHAKTMLIDGQLCSVGTSNFDYRSFEINFEINALIYNEDFTQKMQQHFEKDKQDCEEVLLELWLERPLKEKIKESFSRLWAPLL</sequence>
<evidence type="ECO:0000256" key="10">
    <source>
        <dbReference type="ARBA" id="ARBA00023209"/>
    </source>
</evidence>
<name>A0ABW5SHE5_9FLAO</name>
<dbReference type="EMBL" id="JBHULZ010000041">
    <property type="protein sequence ID" value="MFD2698567.1"/>
    <property type="molecule type" value="Genomic_DNA"/>
</dbReference>
<dbReference type="Proteomes" id="UP001597357">
    <property type="component" value="Unassembled WGS sequence"/>
</dbReference>
<keyword evidence="5 12" id="KW-0812">Transmembrane</keyword>
<comment type="caution">
    <text evidence="15">The sequence shown here is derived from an EMBL/GenBank/DDBJ whole genome shotgun (WGS) entry which is preliminary data.</text>
</comment>
<dbReference type="InterPro" id="IPR022924">
    <property type="entry name" value="Cardiolipin_synthase"/>
</dbReference>
<accession>A0ABW5SHE5</accession>
<evidence type="ECO:0000256" key="3">
    <source>
        <dbReference type="ARBA" id="ARBA00022516"/>
    </source>
</evidence>
<dbReference type="SUPFAM" id="SSF56024">
    <property type="entry name" value="Phospholipase D/nuclease"/>
    <property type="match status" value="2"/>
</dbReference>
<dbReference type="PANTHER" id="PTHR21248:SF22">
    <property type="entry name" value="PHOSPHOLIPASE D"/>
    <property type="match status" value="1"/>
</dbReference>
<dbReference type="CDD" id="cd09112">
    <property type="entry name" value="PLDc_CLS_2"/>
    <property type="match status" value="1"/>
</dbReference>
<evidence type="ECO:0000256" key="13">
    <source>
        <dbReference type="NCBIfam" id="TIGR04265"/>
    </source>
</evidence>
<dbReference type="PANTHER" id="PTHR21248">
    <property type="entry name" value="CARDIOLIPIN SYNTHASE"/>
    <property type="match status" value="1"/>
</dbReference>
<dbReference type="Gene3D" id="3.30.870.10">
    <property type="entry name" value="Endonuclease Chain A"/>
    <property type="match status" value="2"/>
</dbReference>
<keyword evidence="10 12" id="KW-0594">Phospholipid biosynthesis</keyword>
<keyword evidence="9 12" id="KW-0472">Membrane</keyword>
<dbReference type="Pfam" id="PF13396">
    <property type="entry name" value="PLDc_N"/>
    <property type="match status" value="1"/>
</dbReference>
<keyword evidence="16" id="KW-1185">Reference proteome</keyword>
<feature type="active site" evidence="12">
    <location>
        <position position="410"/>
    </location>
</feature>
<feature type="active site" evidence="12">
    <location>
        <position position="405"/>
    </location>
</feature>
<feature type="active site" evidence="12">
    <location>
        <position position="228"/>
    </location>
</feature>
<keyword evidence="3 12" id="KW-0444">Lipid biosynthesis</keyword>